<evidence type="ECO:0000313" key="2">
    <source>
        <dbReference type="Proteomes" id="UP001215598"/>
    </source>
</evidence>
<gene>
    <name evidence="1" type="ORF">B0H16DRAFT_1690419</name>
</gene>
<evidence type="ECO:0000313" key="1">
    <source>
        <dbReference type="EMBL" id="KAJ7754836.1"/>
    </source>
</evidence>
<reference evidence="1" key="1">
    <citation type="submission" date="2023-03" db="EMBL/GenBank/DDBJ databases">
        <title>Massive genome expansion in bonnet fungi (Mycena s.s.) driven by repeated elements and novel gene families across ecological guilds.</title>
        <authorList>
            <consortium name="Lawrence Berkeley National Laboratory"/>
            <person name="Harder C.B."/>
            <person name="Miyauchi S."/>
            <person name="Viragh M."/>
            <person name="Kuo A."/>
            <person name="Thoen E."/>
            <person name="Andreopoulos B."/>
            <person name="Lu D."/>
            <person name="Skrede I."/>
            <person name="Drula E."/>
            <person name="Henrissat B."/>
            <person name="Morin E."/>
            <person name="Kohler A."/>
            <person name="Barry K."/>
            <person name="LaButti K."/>
            <person name="Morin E."/>
            <person name="Salamov A."/>
            <person name="Lipzen A."/>
            <person name="Mereny Z."/>
            <person name="Hegedus B."/>
            <person name="Baldrian P."/>
            <person name="Stursova M."/>
            <person name="Weitz H."/>
            <person name="Taylor A."/>
            <person name="Grigoriev I.V."/>
            <person name="Nagy L.G."/>
            <person name="Martin F."/>
            <person name="Kauserud H."/>
        </authorList>
    </citation>
    <scope>NUCLEOTIDE SEQUENCE</scope>
    <source>
        <strain evidence="1">CBHHK182m</strain>
    </source>
</reference>
<comment type="caution">
    <text evidence="1">The sequence shown here is derived from an EMBL/GenBank/DDBJ whole genome shotgun (WGS) entry which is preliminary data.</text>
</comment>
<name>A0AAD7J123_9AGAR</name>
<accession>A0AAD7J123</accession>
<sequence length="183" mass="21398">MTDWADWEYEFLCQLSSLSPRFAGPDGFIELLEEALAFYTSGLGAVQLKYWFTDYLSREPYTEDDYFDVAVVIGRHDGEPEISLRRVSGFDSEENHWKGIVQNSTNGQEVVILDDTFYGPHKGDPIFCWERPYQYFESWMRSSCTEILSLGDEVFKERFYGFIDTHRYLPSGVYKPLTQRQIS</sequence>
<keyword evidence="2" id="KW-1185">Reference proteome</keyword>
<protein>
    <submittedName>
        <fullName evidence="1">Uncharacterized protein</fullName>
    </submittedName>
</protein>
<dbReference type="EMBL" id="JARKIB010000051">
    <property type="protein sequence ID" value="KAJ7754836.1"/>
    <property type="molecule type" value="Genomic_DNA"/>
</dbReference>
<dbReference type="AlphaFoldDB" id="A0AAD7J123"/>
<organism evidence="1 2">
    <name type="scientific">Mycena metata</name>
    <dbReference type="NCBI Taxonomy" id="1033252"/>
    <lineage>
        <taxon>Eukaryota</taxon>
        <taxon>Fungi</taxon>
        <taxon>Dikarya</taxon>
        <taxon>Basidiomycota</taxon>
        <taxon>Agaricomycotina</taxon>
        <taxon>Agaricomycetes</taxon>
        <taxon>Agaricomycetidae</taxon>
        <taxon>Agaricales</taxon>
        <taxon>Marasmiineae</taxon>
        <taxon>Mycenaceae</taxon>
        <taxon>Mycena</taxon>
    </lineage>
</organism>
<dbReference type="Proteomes" id="UP001215598">
    <property type="component" value="Unassembled WGS sequence"/>
</dbReference>
<proteinExistence type="predicted"/>
<feature type="non-terminal residue" evidence="1">
    <location>
        <position position="183"/>
    </location>
</feature>